<keyword evidence="11" id="KW-0464">Manganese</keyword>
<comment type="catalytic activity">
    <reaction evidence="13">
        <text>2 D-alanine + ATP = D-alanyl-D-alanine + ADP + phosphate + H(+)</text>
        <dbReference type="Rhea" id="RHEA:11224"/>
        <dbReference type="ChEBI" id="CHEBI:15378"/>
        <dbReference type="ChEBI" id="CHEBI:30616"/>
        <dbReference type="ChEBI" id="CHEBI:43474"/>
        <dbReference type="ChEBI" id="CHEBI:57416"/>
        <dbReference type="ChEBI" id="CHEBI:57822"/>
        <dbReference type="ChEBI" id="CHEBI:456216"/>
        <dbReference type="EC" id="6.3.2.4"/>
    </reaction>
</comment>
<evidence type="ECO:0000256" key="1">
    <source>
        <dbReference type="ARBA" id="ARBA00001936"/>
    </source>
</evidence>
<dbReference type="Pfam" id="PF01820">
    <property type="entry name" value="Dala_Dala_lig_N"/>
    <property type="match status" value="1"/>
</dbReference>
<protein>
    <recommendedName>
        <fullName evidence="13">D-alanine--D-alanine ligase</fullName>
        <ecNumber evidence="13">6.3.2.4</ecNumber>
    </recommendedName>
    <alternativeName>
        <fullName evidence="13">D-Ala-D-Ala ligase</fullName>
    </alternativeName>
    <alternativeName>
        <fullName evidence="13">D-alanylalanine synthetase</fullName>
    </alternativeName>
</protein>
<dbReference type="PANTHER" id="PTHR23132">
    <property type="entry name" value="D-ALANINE--D-ALANINE LIGASE"/>
    <property type="match status" value="1"/>
</dbReference>
<evidence type="ECO:0000256" key="10">
    <source>
        <dbReference type="ARBA" id="ARBA00022984"/>
    </source>
</evidence>
<dbReference type="Gene3D" id="3.30.470.20">
    <property type="entry name" value="ATP-grasp fold, B domain"/>
    <property type="match status" value="1"/>
</dbReference>
<keyword evidence="8" id="KW-0460">Magnesium</keyword>
<dbReference type="EMBL" id="CP118868">
    <property type="protein sequence ID" value="WEG35881.1"/>
    <property type="molecule type" value="Genomic_DNA"/>
</dbReference>
<dbReference type="PROSITE" id="PS00843">
    <property type="entry name" value="DALA_DALA_LIGASE_1"/>
    <property type="match status" value="1"/>
</dbReference>
<dbReference type="RefSeq" id="WP_315571949.1">
    <property type="nucleotide sequence ID" value="NZ_CP118868.1"/>
</dbReference>
<comment type="pathway">
    <text evidence="13">Cell wall biogenesis; peptidoglycan biosynthesis.</text>
</comment>
<keyword evidence="12 13" id="KW-0961">Cell wall biogenesis/degradation</keyword>
<dbReference type="Pfam" id="PF07478">
    <property type="entry name" value="Dala_Dala_lig_C"/>
    <property type="match status" value="1"/>
</dbReference>
<dbReference type="Gene3D" id="3.30.1490.20">
    <property type="entry name" value="ATP-grasp fold, A domain"/>
    <property type="match status" value="1"/>
</dbReference>
<gene>
    <name evidence="13" type="primary">ddl</name>
    <name evidence="16" type="ORF">PYS61_01565</name>
</gene>
<dbReference type="Proteomes" id="UP001220478">
    <property type="component" value="Chromosome"/>
</dbReference>
<comment type="subcellular location">
    <subcellularLocation>
        <location evidence="13">Cytoplasm</location>
    </subcellularLocation>
</comment>
<evidence type="ECO:0000313" key="17">
    <source>
        <dbReference type="Proteomes" id="UP001220478"/>
    </source>
</evidence>
<keyword evidence="17" id="KW-1185">Reference proteome</keyword>
<evidence type="ECO:0000256" key="8">
    <source>
        <dbReference type="ARBA" id="ARBA00022842"/>
    </source>
</evidence>
<organism evidence="16 17">
    <name type="scientific">Amygdalobacter indicium</name>
    <dbReference type="NCBI Taxonomy" id="3029272"/>
    <lineage>
        <taxon>Bacteria</taxon>
        <taxon>Bacillati</taxon>
        <taxon>Bacillota</taxon>
        <taxon>Clostridia</taxon>
        <taxon>Eubacteriales</taxon>
        <taxon>Oscillospiraceae</taxon>
        <taxon>Amygdalobacter</taxon>
    </lineage>
</organism>
<dbReference type="GO" id="GO:0016874">
    <property type="term" value="F:ligase activity"/>
    <property type="evidence" value="ECO:0007669"/>
    <property type="project" value="UniProtKB-KW"/>
</dbReference>
<dbReference type="HAMAP" id="MF_00047">
    <property type="entry name" value="Dala_Dala_lig"/>
    <property type="match status" value="1"/>
</dbReference>
<keyword evidence="7 14" id="KW-0067">ATP-binding</keyword>
<dbReference type="InterPro" id="IPR000291">
    <property type="entry name" value="D-Ala_lig_Van_CS"/>
</dbReference>
<feature type="domain" description="ATP-grasp" evidence="15">
    <location>
        <begin position="175"/>
        <end position="385"/>
    </location>
</feature>
<keyword evidence="10 13" id="KW-0573">Peptidoglycan synthesis</keyword>
<evidence type="ECO:0000256" key="3">
    <source>
        <dbReference type="ARBA" id="ARBA00010871"/>
    </source>
</evidence>
<dbReference type="InterPro" id="IPR011095">
    <property type="entry name" value="Dala_Dala_lig_C"/>
</dbReference>
<evidence type="ECO:0000256" key="7">
    <source>
        <dbReference type="ARBA" id="ARBA00022840"/>
    </source>
</evidence>
<evidence type="ECO:0000256" key="13">
    <source>
        <dbReference type="HAMAP-Rule" id="MF_00047"/>
    </source>
</evidence>
<evidence type="ECO:0000256" key="2">
    <source>
        <dbReference type="ARBA" id="ARBA00001946"/>
    </source>
</evidence>
<keyword evidence="6 14" id="KW-0547">Nucleotide-binding</keyword>
<evidence type="ECO:0000259" key="15">
    <source>
        <dbReference type="PROSITE" id="PS50975"/>
    </source>
</evidence>
<dbReference type="PANTHER" id="PTHR23132:SF25">
    <property type="entry name" value="D-ALANINE--D-ALANINE LIGASE A"/>
    <property type="match status" value="1"/>
</dbReference>
<evidence type="ECO:0000256" key="11">
    <source>
        <dbReference type="ARBA" id="ARBA00023211"/>
    </source>
</evidence>
<dbReference type="NCBIfam" id="TIGR01205">
    <property type="entry name" value="D_ala_D_alaTIGR"/>
    <property type="match status" value="1"/>
</dbReference>
<dbReference type="NCBIfam" id="NF002528">
    <property type="entry name" value="PRK01966.1-4"/>
    <property type="match status" value="1"/>
</dbReference>
<dbReference type="EC" id="6.3.2.4" evidence="13"/>
<dbReference type="PROSITE" id="PS00844">
    <property type="entry name" value="DALA_DALA_LIGASE_2"/>
    <property type="match status" value="1"/>
</dbReference>
<comment type="cofactor">
    <cofactor evidence="1">
        <name>Mn(2+)</name>
        <dbReference type="ChEBI" id="CHEBI:29035"/>
    </cofactor>
</comment>
<keyword evidence="5" id="KW-0479">Metal-binding</keyword>
<keyword evidence="4 13" id="KW-0436">Ligase</keyword>
<accession>A0ABY8C5B8</accession>
<dbReference type="InterPro" id="IPR005905">
    <property type="entry name" value="D_ala_D_ala"/>
</dbReference>
<dbReference type="InterPro" id="IPR013815">
    <property type="entry name" value="ATP_grasp_subdomain_1"/>
</dbReference>
<reference evidence="16 17" key="1">
    <citation type="submission" date="2023-02" db="EMBL/GenBank/DDBJ databases">
        <title>Novel Oscillospiraceae bacterial genomes.</title>
        <authorList>
            <person name="Srinivasan S."/>
            <person name="Austin M.N."/>
            <person name="Fiedler T.L."/>
            <person name="Strenk S.M."/>
            <person name="Agnew K.J."/>
            <person name="Nagana Gowda G.A."/>
            <person name="Raftery D."/>
            <person name="Beamer M.A."/>
            <person name="Achilles S.L."/>
            <person name="Wiesenfeld H.C."/>
            <person name="Fredricks D.N."/>
            <person name="Hillier S.L."/>
        </authorList>
    </citation>
    <scope>NUCLEOTIDE SEQUENCE [LARGE SCALE GENOMIC DNA]</scope>
    <source>
        <strain evidence="16 17">CHIC02 1186E3-8</strain>
    </source>
</reference>
<keyword evidence="9 13" id="KW-0133">Cell shape</keyword>
<evidence type="ECO:0000256" key="4">
    <source>
        <dbReference type="ARBA" id="ARBA00022598"/>
    </source>
</evidence>
<evidence type="ECO:0000313" key="16">
    <source>
        <dbReference type="EMBL" id="WEG35881.1"/>
    </source>
</evidence>
<dbReference type="InterPro" id="IPR011127">
    <property type="entry name" value="Dala_Dala_lig_N"/>
</dbReference>
<dbReference type="PROSITE" id="PS50975">
    <property type="entry name" value="ATP_GRASP"/>
    <property type="match status" value="1"/>
</dbReference>
<dbReference type="InterPro" id="IPR016185">
    <property type="entry name" value="PreATP-grasp_dom_sf"/>
</dbReference>
<name>A0ABY8C5B8_9FIRM</name>
<sequence>MRKSRLTTDFYEFGGKSPLYGRNFTYEPEKFKGKHVLLFFGGKSTEHLVSCRSALFIARTLSKMPLKLSLVGITVNGDFLPYPFDGEHLDSENWVKEAEEYGKSRNVPSAPISSPAAFLSSLTKDGSKPDILFPVLHGINCEDGAIQGLFKMADIPFVGSGILASACGMDKIAAKTILQHYKIPVVPWFRLSRRVWQMNNEDACIDILEKLPFPLFVKPANGGSSVGAGKANNLSSLNQAIAAAAELDSEILIERQLRVRELECGVLGNFPNYLASPVGEIIVKKPNSFYDYQTKYFSEQATETCIPATITTLMTRQIHELALEVCNILQISGLARVDFFFDRDARKIYFNEINTMPGFTEISLYPQVFAAGGFDATELCGRLLYLALAEHEERSRRETI</sequence>
<dbReference type="PIRSF" id="PIRSF039102">
    <property type="entry name" value="Ddl/VanB"/>
    <property type="match status" value="1"/>
</dbReference>
<dbReference type="SUPFAM" id="SSF56059">
    <property type="entry name" value="Glutathione synthetase ATP-binding domain-like"/>
    <property type="match status" value="1"/>
</dbReference>
<comment type="function">
    <text evidence="13">Cell wall formation.</text>
</comment>
<evidence type="ECO:0000256" key="12">
    <source>
        <dbReference type="ARBA" id="ARBA00023316"/>
    </source>
</evidence>
<dbReference type="InterPro" id="IPR011761">
    <property type="entry name" value="ATP-grasp"/>
</dbReference>
<comment type="cofactor">
    <cofactor evidence="2">
        <name>Mg(2+)</name>
        <dbReference type="ChEBI" id="CHEBI:18420"/>
    </cofactor>
</comment>
<evidence type="ECO:0000256" key="5">
    <source>
        <dbReference type="ARBA" id="ARBA00022723"/>
    </source>
</evidence>
<dbReference type="Gene3D" id="3.40.50.20">
    <property type="match status" value="1"/>
</dbReference>
<evidence type="ECO:0000256" key="9">
    <source>
        <dbReference type="ARBA" id="ARBA00022960"/>
    </source>
</evidence>
<proteinExistence type="inferred from homology"/>
<keyword evidence="13" id="KW-0963">Cytoplasm</keyword>
<evidence type="ECO:0000256" key="14">
    <source>
        <dbReference type="PROSITE-ProRule" id="PRU00409"/>
    </source>
</evidence>
<evidence type="ECO:0000256" key="6">
    <source>
        <dbReference type="ARBA" id="ARBA00022741"/>
    </source>
</evidence>
<dbReference type="SUPFAM" id="SSF52440">
    <property type="entry name" value="PreATP-grasp domain"/>
    <property type="match status" value="1"/>
</dbReference>
<comment type="similarity">
    <text evidence="3 13">Belongs to the D-alanine--D-alanine ligase family.</text>
</comment>